<dbReference type="EMBL" id="AGNL01031521">
    <property type="protein sequence ID" value="EJK56398.1"/>
    <property type="molecule type" value="Genomic_DNA"/>
</dbReference>
<feature type="non-terminal residue" evidence="2">
    <location>
        <position position="1"/>
    </location>
</feature>
<feature type="compositionally biased region" description="Basic and acidic residues" evidence="1">
    <location>
        <begin position="42"/>
        <end position="76"/>
    </location>
</feature>
<accession>K0RRF9</accession>
<feature type="compositionally biased region" description="Gly residues" evidence="1">
    <location>
        <begin position="143"/>
        <end position="159"/>
    </location>
</feature>
<comment type="caution">
    <text evidence="2">The sequence shown here is derived from an EMBL/GenBank/DDBJ whole genome shotgun (WGS) entry which is preliminary data.</text>
</comment>
<dbReference type="Proteomes" id="UP000266841">
    <property type="component" value="Unassembled WGS sequence"/>
</dbReference>
<feature type="region of interest" description="Disordered" evidence="1">
    <location>
        <begin position="1"/>
        <end position="186"/>
    </location>
</feature>
<name>K0RRF9_THAOC</name>
<sequence>PRGQEERQPDHRPAPRGGEPPAVARPLGVDTASPVPPVQDIGHGDGAGRRRGAARGEHQRRDARADGRGDTPEGHGVRVLCGAVVGGGDGRDHRRPQQEGGPGGHGRGRRGGRGGHERCHLPPRRDDAAARHDRAGAVREQAFGGGGCVRRGSGRGGQGVRHRHGDHGGGGQGEGESAPQVEDGHG</sequence>
<evidence type="ECO:0000313" key="3">
    <source>
        <dbReference type="Proteomes" id="UP000266841"/>
    </source>
</evidence>
<feature type="compositionally biased region" description="Basic and acidic residues" evidence="1">
    <location>
        <begin position="114"/>
        <end position="137"/>
    </location>
</feature>
<keyword evidence="3" id="KW-1185">Reference proteome</keyword>
<organism evidence="2 3">
    <name type="scientific">Thalassiosira oceanica</name>
    <name type="common">Marine diatom</name>
    <dbReference type="NCBI Taxonomy" id="159749"/>
    <lineage>
        <taxon>Eukaryota</taxon>
        <taxon>Sar</taxon>
        <taxon>Stramenopiles</taxon>
        <taxon>Ochrophyta</taxon>
        <taxon>Bacillariophyta</taxon>
        <taxon>Coscinodiscophyceae</taxon>
        <taxon>Thalassiosirophycidae</taxon>
        <taxon>Thalassiosirales</taxon>
        <taxon>Thalassiosiraceae</taxon>
        <taxon>Thalassiosira</taxon>
    </lineage>
</organism>
<reference evidence="2 3" key="1">
    <citation type="journal article" date="2012" name="Genome Biol.">
        <title>Genome and low-iron response of an oceanic diatom adapted to chronic iron limitation.</title>
        <authorList>
            <person name="Lommer M."/>
            <person name="Specht M."/>
            <person name="Roy A.S."/>
            <person name="Kraemer L."/>
            <person name="Andreson R."/>
            <person name="Gutowska M.A."/>
            <person name="Wolf J."/>
            <person name="Bergner S.V."/>
            <person name="Schilhabel M.B."/>
            <person name="Klostermeier U.C."/>
            <person name="Beiko R.G."/>
            <person name="Rosenstiel P."/>
            <person name="Hippler M."/>
            <person name="Laroche J."/>
        </authorList>
    </citation>
    <scope>NUCLEOTIDE SEQUENCE [LARGE SCALE GENOMIC DNA]</scope>
    <source>
        <strain evidence="2 3">CCMP1005</strain>
    </source>
</reference>
<feature type="compositionally biased region" description="Basic and acidic residues" evidence="1">
    <location>
        <begin position="1"/>
        <end position="13"/>
    </location>
</feature>
<evidence type="ECO:0000256" key="1">
    <source>
        <dbReference type="SAM" id="MobiDB-lite"/>
    </source>
</evidence>
<dbReference type="AlphaFoldDB" id="K0RRF9"/>
<proteinExistence type="predicted"/>
<gene>
    <name evidence="2" type="ORF">THAOC_23716</name>
</gene>
<protein>
    <submittedName>
        <fullName evidence="2">Uncharacterized protein</fullName>
    </submittedName>
</protein>
<evidence type="ECO:0000313" key="2">
    <source>
        <dbReference type="EMBL" id="EJK56398.1"/>
    </source>
</evidence>